<dbReference type="PANTHER" id="PTHR40980">
    <property type="entry name" value="PLUG DOMAIN-CONTAINING PROTEIN"/>
    <property type="match status" value="1"/>
</dbReference>
<evidence type="ECO:0000256" key="5">
    <source>
        <dbReference type="SAM" id="SignalP"/>
    </source>
</evidence>
<evidence type="ECO:0000259" key="6">
    <source>
        <dbReference type="Pfam" id="PF14905"/>
    </source>
</evidence>
<dbReference type="RefSeq" id="WP_091368798.1">
    <property type="nucleotide sequence ID" value="NZ_LT629740.1"/>
</dbReference>
<dbReference type="GO" id="GO:0009279">
    <property type="term" value="C:cell outer membrane"/>
    <property type="evidence" value="ECO:0007669"/>
    <property type="project" value="UniProtKB-SubCell"/>
</dbReference>
<keyword evidence="5" id="KW-0732">Signal</keyword>
<evidence type="ECO:0000256" key="4">
    <source>
        <dbReference type="SAM" id="MobiDB-lite"/>
    </source>
</evidence>
<dbReference type="Pfam" id="PF14905">
    <property type="entry name" value="OMP_b-brl_3"/>
    <property type="match status" value="1"/>
</dbReference>
<dbReference type="AlphaFoldDB" id="A0A1H1PCC1"/>
<dbReference type="Gene3D" id="2.170.130.10">
    <property type="entry name" value="TonB-dependent receptor, plug domain"/>
    <property type="match status" value="1"/>
</dbReference>
<evidence type="ECO:0000256" key="2">
    <source>
        <dbReference type="ARBA" id="ARBA00023136"/>
    </source>
</evidence>
<evidence type="ECO:0000256" key="1">
    <source>
        <dbReference type="ARBA" id="ARBA00004442"/>
    </source>
</evidence>
<accession>A0A1H1PCC1</accession>
<dbReference type="Pfam" id="PF13620">
    <property type="entry name" value="CarboxypepD_reg"/>
    <property type="match status" value="1"/>
</dbReference>
<sequence>MKFFFGCLLSALLLGTYSYSHAQTGMSLITGKILTEKHIPAEDATVTLLSLPDSSVVKTTTSGQTGVFKFDNIVPGLYLLSIHKIGYSKYYTGQYHLLAGKTTAISELTLSPVNQQLGEVSITAKKDYIQVQPDKTVLNVDRSILSAGNSVLDILTTAPGVRVRDNSILFKGGQKALIAINGKPVGNLTDDQLADLLKSYQGNMISQIELIANPSAKYDATGGGGVINIILKKSKDLGFRASIVESAAYGQDYKFSSGINLNYRTDKFNFFGNYSFADNKLPRLLDIDRNIYDDNLLTNIDVNYNSTSYTKTNNYNAGVDYSITPKQTVGALFYGYHNQAGIDKFSSTYIRNNGSLDSILTTQSHVDRAITNLNYNLNYKGSFGKNNGTSLTADFDYSTYDRSSFELINNYFYLTNGTPYRAPLFYTDNSPSSINIRSERIDFSQQLSKSSNLSAGLKDNQVNSDNTIAFNQGADTVNFLPIPSLTDHFIYKERINAAYAAYSDKFGKSDLTLGLRAEQTSSYGKSYHPDKTVARSYFDLFPNIQWTQAVDTNNMLSIGYDRRITRPNYQDLNPFVGFIGQYSYSTGNPFLKPEYYNVYSISDLYKDKYKVELRLTVTQDMFAPVYEQNDSTKIYVTTLNNIGTRYEYEAEFTIPVDITKWWNVNIDLDAGYAKYIYNQDSARKSTYELNLQLNQSFTINKGLKAELYGFYSSPTYYGIKQYKAQYAVRAGLSQSVLHNNGSIRLMVTDIFNSDQYQYTSNYSNLDLTGKEKVGSRFAMLTFTYRFGKSTVKGPSRRTGGNVDDQKRLSGSSNEN</sequence>
<name>A0A1H1PCC1_MUCMA</name>
<evidence type="ECO:0000256" key="3">
    <source>
        <dbReference type="ARBA" id="ARBA00023237"/>
    </source>
</evidence>
<keyword evidence="8" id="KW-1185">Reference proteome</keyword>
<evidence type="ECO:0000313" key="8">
    <source>
        <dbReference type="Proteomes" id="UP000199679"/>
    </source>
</evidence>
<dbReference type="OrthoDB" id="606851at2"/>
<dbReference type="SUPFAM" id="SSF49478">
    <property type="entry name" value="Cna protein B-type domain"/>
    <property type="match status" value="1"/>
</dbReference>
<dbReference type="PANTHER" id="PTHR40980:SF4">
    <property type="entry name" value="TONB-DEPENDENT RECEPTOR-LIKE BETA-BARREL DOMAIN-CONTAINING PROTEIN"/>
    <property type="match status" value="1"/>
</dbReference>
<organism evidence="7 8">
    <name type="scientific">Mucilaginibacter mallensis</name>
    <dbReference type="NCBI Taxonomy" id="652787"/>
    <lineage>
        <taxon>Bacteria</taxon>
        <taxon>Pseudomonadati</taxon>
        <taxon>Bacteroidota</taxon>
        <taxon>Sphingobacteriia</taxon>
        <taxon>Sphingobacteriales</taxon>
        <taxon>Sphingobacteriaceae</taxon>
        <taxon>Mucilaginibacter</taxon>
    </lineage>
</organism>
<keyword evidence="2" id="KW-0472">Membrane</keyword>
<protein>
    <submittedName>
        <fullName evidence="7">Outer membrane receptor proteins, mostly Fe transport</fullName>
    </submittedName>
</protein>
<feature type="region of interest" description="Disordered" evidence="4">
    <location>
        <begin position="792"/>
        <end position="815"/>
    </location>
</feature>
<dbReference type="Gene3D" id="2.60.40.1120">
    <property type="entry name" value="Carboxypeptidase-like, regulatory domain"/>
    <property type="match status" value="1"/>
</dbReference>
<gene>
    <name evidence="7" type="ORF">SAMN05216490_0519</name>
</gene>
<dbReference type="Proteomes" id="UP000199679">
    <property type="component" value="Chromosome I"/>
</dbReference>
<keyword evidence="3" id="KW-0998">Cell outer membrane</keyword>
<keyword evidence="7" id="KW-0675">Receptor</keyword>
<evidence type="ECO:0000313" key="7">
    <source>
        <dbReference type="EMBL" id="SDS08916.1"/>
    </source>
</evidence>
<feature type="signal peptide" evidence="5">
    <location>
        <begin position="1"/>
        <end position="22"/>
    </location>
</feature>
<proteinExistence type="predicted"/>
<dbReference type="InterPro" id="IPR037066">
    <property type="entry name" value="Plug_dom_sf"/>
</dbReference>
<reference evidence="7 8" key="1">
    <citation type="submission" date="2016-10" db="EMBL/GenBank/DDBJ databases">
        <authorList>
            <person name="de Groot N.N."/>
        </authorList>
    </citation>
    <scope>NUCLEOTIDE SEQUENCE [LARGE SCALE GENOMIC DNA]</scope>
    <source>
        <strain evidence="7 8">MP1X4</strain>
    </source>
</reference>
<dbReference type="Gene3D" id="2.40.170.20">
    <property type="entry name" value="TonB-dependent receptor, beta-barrel domain"/>
    <property type="match status" value="1"/>
</dbReference>
<comment type="subcellular location">
    <subcellularLocation>
        <location evidence="1">Cell outer membrane</location>
    </subcellularLocation>
</comment>
<dbReference type="InterPro" id="IPR041700">
    <property type="entry name" value="OMP_b-brl_3"/>
</dbReference>
<feature type="chain" id="PRO_5009256460" evidence="5">
    <location>
        <begin position="23"/>
        <end position="815"/>
    </location>
</feature>
<dbReference type="InterPro" id="IPR036942">
    <property type="entry name" value="Beta-barrel_TonB_sf"/>
</dbReference>
<dbReference type="STRING" id="652787.SAMN05216490_0519"/>
<dbReference type="EMBL" id="LT629740">
    <property type="protein sequence ID" value="SDS08916.1"/>
    <property type="molecule type" value="Genomic_DNA"/>
</dbReference>
<feature type="domain" description="Outer membrane protein beta-barrel" evidence="6">
    <location>
        <begin position="385"/>
        <end position="784"/>
    </location>
</feature>
<dbReference type="SUPFAM" id="SSF56935">
    <property type="entry name" value="Porins"/>
    <property type="match status" value="1"/>
</dbReference>